<reference evidence="4" key="1">
    <citation type="journal article" date="2019" name="Int. J. Syst. Evol. Microbiol.">
        <title>The Global Catalogue of Microorganisms (GCM) 10K type strain sequencing project: providing services to taxonomists for standard genome sequencing and annotation.</title>
        <authorList>
            <consortium name="The Broad Institute Genomics Platform"/>
            <consortium name="The Broad Institute Genome Sequencing Center for Infectious Disease"/>
            <person name="Wu L."/>
            <person name="Ma J."/>
        </authorList>
    </citation>
    <scope>NUCLEOTIDE SEQUENCE [LARGE SCALE GENOMIC DNA]</scope>
    <source>
        <strain evidence="4">JCM 15089</strain>
    </source>
</reference>
<feature type="domain" description="Flavodoxin" evidence="2">
    <location>
        <begin position="22"/>
        <end position="170"/>
    </location>
</feature>
<dbReference type="NCBIfam" id="NF008316">
    <property type="entry name" value="PRK11104.1"/>
    <property type="match status" value="1"/>
</dbReference>
<dbReference type="Gene3D" id="3.40.50.360">
    <property type="match status" value="1"/>
</dbReference>
<dbReference type="PROSITE" id="PS00201">
    <property type="entry name" value="FLAVODOXIN"/>
    <property type="match status" value="1"/>
</dbReference>
<dbReference type="InterPro" id="IPR052200">
    <property type="entry name" value="Protoporphyrinogen_IX_DH"/>
</dbReference>
<comment type="caution">
    <text evidence="3">The sequence shown here is derived from an EMBL/GenBank/DDBJ whole genome shotgun (WGS) entry which is preliminary data.</text>
</comment>
<dbReference type="PANTHER" id="PTHR38030:SF2">
    <property type="entry name" value="PROTOPORPHYRINOGEN IX DEHYDROGENASE [QUINONE]"/>
    <property type="match status" value="1"/>
</dbReference>
<dbReference type="Pfam" id="PF12724">
    <property type="entry name" value="Flavodoxin_5"/>
    <property type="match status" value="1"/>
</dbReference>
<organism evidence="3 4">
    <name type="scientific">Rhizomicrobium electricum</name>
    <dbReference type="NCBI Taxonomy" id="480070"/>
    <lineage>
        <taxon>Bacteria</taxon>
        <taxon>Pseudomonadati</taxon>
        <taxon>Pseudomonadota</taxon>
        <taxon>Alphaproteobacteria</taxon>
        <taxon>Micropepsales</taxon>
        <taxon>Micropepsaceae</taxon>
        <taxon>Rhizomicrobium</taxon>
    </lineage>
</organism>
<dbReference type="PANTHER" id="PTHR38030">
    <property type="entry name" value="PROTOPORPHYRINOGEN IX DEHYDROGENASE [MENAQUINONE]"/>
    <property type="match status" value="1"/>
</dbReference>
<protein>
    <submittedName>
        <fullName evidence="3">Menaquinone-dependent protoporphyrinogen IX dehydrogenase</fullName>
    </submittedName>
</protein>
<evidence type="ECO:0000313" key="4">
    <source>
        <dbReference type="Proteomes" id="UP001499951"/>
    </source>
</evidence>
<dbReference type="SUPFAM" id="SSF52218">
    <property type="entry name" value="Flavoproteins"/>
    <property type="match status" value="1"/>
</dbReference>
<keyword evidence="4" id="KW-1185">Reference proteome</keyword>
<dbReference type="InterPro" id="IPR026816">
    <property type="entry name" value="Flavodoxin_dom"/>
</dbReference>
<dbReference type="InterPro" id="IPR001226">
    <property type="entry name" value="Flavodoxin_CS"/>
</dbReference>
<name>A0ABP3PF88_9PROT</name>
<evidence type="ECO:0000256" key="1">
    <source>
        <dbReference type="ARBA" id="ARBA00001917"/>
    </source>
</evidence>
<accession>A0ABP3PF88</accession>
<sequence length="199" mass="21802">MVAVSGLPSFASLLSMSSSLPVFYASRDGHTRRIAERIAARLTAAGIAAEPVDAAGPLSRQALVPLPYMILIAAIRYGHHLREAEALLDVYTKLDAKPPLALASVNLTARKPEKCTPETNPYLRKWIKRRRLSPDLAIAIAGRLVYPRYSLFDRLAIQFIMTLTGGVTDPTAEVEYTDWNGVDAFADKIVERVQAPTEA</sequence>
<proteinExistence type="predicted"/>
<evidence type="ECO:0000259" key="2">
    <source>
        <dbReference type="Pfam" id="PF12724"/>
    </source>
</evidence>
<evidence type="ECO:0000313" key="3">
    <source>
        <dbReference type="EMBL" id="GAA0566286.1"/>
    </source>
</evidence>
<dbReference type="InterPro" id="IPR029039">
    <property type="entry name" value="Flavoprotein-like_sf"/>
</dbReference>
<dbReference type="EMBL" id="BAAADD010000003">
    <property type="protein sequence ID" value="GAA0566286.1"/>
    <property type="molecule type" value="Genomic_DNA"/>
</dbReference>
<gene>
    <name evidence="3" type="primary">hemG</name>
    <name evidence="3" type="ORF">GCM10008942_13390</name>
</gene>
<dbReference type="Proteomes" id="UP001499951">
    <property type="component" value="Unassembled WGS sequence"/>
</dbReference>
<comment type="cofactor">
    <cofactor evidence="1">
        <name>FMN</name>
        <dbReference type="ChEBI" id="CHEBI:58210"/>
    </cofactor>
</comment>